<organism evidence="2 3">
    <name type="scientific">Mycolicibacterium tokaiense</name>
    <dbReference type="NCBI Taxonomy" id="39695"/>
    <lineage>
        <taxon>Bacteria</taxon>
        <taxon>Bacillati</taxon>
        <taxon>Actinomycetota</taxon>
        <taxon>Actinomycetes</taxon>
        <taxon>Mycobacteriales</taxon>
        <taxon>Mycobacteriaceae</taxon>
        <taxon>Mycolicibacterium</taxon>
    </lineage>
</organism>
<gene>
    <name evidence="2" type="ORF">NCTC10821_02726</name>
</gene>
<sequence>MILLRPRACLLLVVSWLLAASVPGLLMLATFGLQRLESGICPGNARDGAELTKQPALRPAPTPAPRFESDFPSFPSLRAAFEALDGEPGLPTRLSPSARIPVEGNPQFQPTRHADRV</sequence>
<keyword evidence="3" id="KW-1185">Reference proteome</keyword>
<dbReference type="Proteomes" id="UP000254978">
    <property type="component" value="Unassembled WGS sequence"/>
</dbReference>
<protein>
    <submittedName>
        <fullName evidence="2">Membrane protein</fullName>
    </submittedName>
</protein>
<accession>A0A378TEG7</accession>
<evidence type="ECO:0000256" key="1">
    <source>
        <dbReference type="SAM" id="MobiDB-lite"/>
    </source>
</evidence>
<reference evidence="2 3" key="1">
    <citation type="submission" date="2018-06" db="EMBL/GenBank/DDBJ databases">
        <authorList>
            <consortium name="Pathogen Informatics"/>
            <person name="Doyle S."/>
        </authorList>
    </citation>
    <scope>NUCLEOTIDE SEQUENCE [LARGE SCALE GENOMIC DNA]</scope>
    <source>
        <strain evidence="2 3">NCTC10821</strain>
    </source>
</reference>
<feature type="region of interest" description="Disordered" evidence="1">
    <location>
        <begin position="86"/>
        <end position="117"/>
    </location>
</feature>
<evidence type="ECO:0000313" key="3">
    <source>
        <dbReference type="Proteomes" id="UP000254978"/>
    </source>
</evidence>
<dbReference type="EMBL" id="UGQT01000001">
    <property type="protein sequence ID" value="STZ59201.1"/>
    <property type="molecule type" value="Genomic_DNA"/>
</dbReference>
<feature type="region of interest" description="Disordered" evidence="1">
    <location>
        <begin position="47"/>
        <end position="69"/>
    </location>
</feature>
<proteinExistence type="predicted"/>
<name>A0A378TEG7_9MYCO</name>
<evidence type="ECO:0000313" key="2">
    <source>
        <dbReference type="EMBL" id="STZ59201.1"/>
    </source>
</evidence>
<dbReference type="AlphaFoldDB" id="A0A378TEG7"/>